<dbReference type="InterPro" id="IPR003660">
    <property type="entry name" value="HAMP_dom"/>
</dbReference>
<dbReference type="PRINTS" id="PR00344">
    <property type="entry name" value="BCTRLSENSOR"/>
</dbReference>
<dbReference type="Gene3D" id="1.20.120.160">
    <property type="entry name" value="HPT domain"/>
    <property type="match status" value="1"/>
</dbReference>
<dbReference type="InterPro" id="IPR036641">
    <property type="entry name" value="HPT_dom_sf"/>
</dbReference>
<dbReference type="Pfam" id="PF02518">
    <property type="entry name" value="HATPase_c"/>
    <property type="match status" value="1"/>
</dbReference>
<dbReference type="InterPro" id="IPR004358">
    <property type="entry name" value="Sig_transdc_His_kin-like_C"/>
</dbReference>
<dbReference type="SUPFAM" id="SSF52172">
    <property type="entry name" value="CheY-like"/>
    <property type="match status" value="2"/>
</dbReference>
<accession>A0ABX0HW62</accession>
<evidence type="ECO:0000259" key="12">
    <source>
        <dbReference type="PROSITE" id="PS50109"/>
    </source>
</evidence>
<dbReference type="PROSITE" id="PS50110">
    <property type="entry name" value="RESPONSE_REGULATORY"/>
    <property type="match status" value="2"/>
</dbReference>
<dbReference type="InterPro" id="IPR003594">
    <property type="entry name" value="HATPase_dom"/>
</dbReference>
<dbReference type="CDD" id="cd16922">
    <property type="entry name" value="HATPase_EvgS-ArcB-TorS-like"/>
    <property type="match status" value="1"/>
</dbReference>
<dbReference type="EMBL" id="JAAOCD010000004">
    <property type="protein sequence ID" value="NHK98838.1"/>
    <property type="molecule type" value="Genomic_DNA"/>
</dbReference>
<organism evidence="16 17">
    <name type="scientific">Rubrivivax benzoatilyticus</name>
    <dbReference type="NCBI Taxonomy" id="316997"/>
    <lineage>
        <taxon>Bacteria</taxon>
        <taxon>Pseudomonadati</taxon>
        <taxon>Pseudomonadota</taxon>
        <taxon>Betaproteobacteria</taxon>
        <taxon>Burkholderiales</taxon>
        <taxon>Sphaerotilaceae</taxon>
        <taxon>Rubrivivax</taxon>
    </lineage>
</organism>
<evidence type="ECO:0000259" key="13">
    <source>
        <dbReference type="PROSITE" id="PS50110"/>
    </source>
</evidence>
<dbReference type="SUPFAM" id="SSF47384">
    <property type="entry name" value="Homodimeric domain of signal transducing histidine kinase"/>
    <property type="match status" value="1"/>
</dbReference>
<dbReference type="Gene3D" id="1.10.287.130">
    <property type="match status" value="1"/>
</dbReference>
<keyword evidence="4 9" id="KW-0597">Phosphoprotein</keyword>
<dbReference type="Pfam" id="PF00512">
    <property type="entry name" value="HisKA"/>
    <property type="match status" value="1"/>
</dbReference>
<dbReference type="SMART" id="SM00387">
    <property type="entry name" value="HATPase_c"/>
    <property type="match status" value="1"/>
</dbReference>
<evidence type="ECO:0000256" key="8">
    <source>
        <dbReference type="PROSITE-ProRule" id="PRU00110"/>
    </source>
</evidence>
<evidence type="ECO:0000256" key="2">
    <source>
        <dbReference type="ARBA" id="ARBA00004370"/>
    </source>
</evidence>
<evidence type="ECO:0000259" key="14">
    <source>
        <dbReference type="PROSITE" id="PS50885"/>
    </source>
</evidence>
<dbReference type="InterPro" id="IPR005467">
    <property type="entry name" value="His_kinase_dom"/>
</dbReference>
<name>A0ABX0HW62_9BURK</name>
<keyword evidence="7" id="KW-0902">Two-component regulatory system</keyword>
<dbReference type="CDD" id="cd00082">
    <property type="entry name" value="HisKA"/>
    <property type="match status" value="1"/>
</dbReference>
<evidence type="ECO:0000256" key="11">
    <source>
        <dbReference type="SAM" id="Phobius"/>
    </source>
</evidence>
<evidence type="ECO:0000313" key="16">
    <source>
        <dbReference type="EMBL" id="NHK98838.1"/>
    </source>
</evidence>
<keyword evidence="11" id="KW-0472">Membrane</keyword>
<gene>
    <name evidence="16" type="ORF">G7087_10675</name>
</gene>
<dbReference type="Pfam" id="PF01627">
    <property type="entry name" value="Hpt"/>
    <property type="match status" value="1"/>
</dbReference>
<dbReference type="PANTHER" id="PTHR45339">
    <property type="entry name" value="HYBRID SIGNAL TRANSDUCTION HISTIDINE KINASE J"/>
    <property type="match status" value="1"/>
</dbReference>
<reference evidence="16 17" key="1">
    <citation type="submission" date="2020-03" db="EMBL/GenBank/DDBJ databases">
        <title>Rubrivivax benzoatilyticus JA2 (sequenced after 10 years sub-culturing).</title>
        <authorList>
            <person name="Gupta D."/>
            <person name="Chintalapati S."/>
            <person name="Chintalapati V.R."/>
        </authorList>
    </citation>
    <scope>NUCLEOTIDE SEQUENCE [LARGE SCALE GENOMIC DNA]</scope>
    <source>
        <strain evidence="16 17">JA2-Mal</strain>
    </source>
</reference>
<dbReference type="InterPro" id="IPR011006">
    <property type="entry name" value="CheY-like_superfamily"/>
</dbReference>
<protein>
    <recommendedName>
        <fullName evidence="3">histidine kinase</fullName>
        <ecNumber evidence="3">2.7.13.3</ecNumber>
    </recommendedName>
</protein>
<dbReference type="SMART" id="SM00388">
    <property type="entry name" value="HisKA"/>
    <property type="match status" value="1"/>
</dbReference>
<feature type="domain" description="Histidine kinase" evidence="12">
    <location>
        <begin position="338"/>
        <end position="565"/>
    </location>
</feature>
<evidence type="ECO:0000313" key="17">
    <source>
        <dbReference type="Proteomes" id="UP000802098"/>
    </source>
</evidence>
<dbReference type="InterPro" id="IPR001789">
    <property type="entry name" value="Sig_transdc_resp-reg_receiver"/>
</dbReference>
<dbReference type="InterPro" id="IPR036097">
    <property type="entry name" value="HisK_dim/P_sf"/>
</dbReference>
<dbReference type="SMART" id="SM00448">
    <property type="entry name" value="REC"/>
    <property type="match status" value="2"/>
</dbReference>
<feature type="modified residue" description="Phosphohistidine" evidence="8">
    <location>
        <position position="918"/>
    </location>
</feature>
<dbReference type="PROSITE" id="PS50109">
    <property type="entry name" value="HIS_KIN"/>
    <property type="match status" value="1"/>
</dbReference>
<keyword evidence="6" id="KW-0418">Kinase</keyword>
<feature type="domain" description="HPt" evidence="15">
    <location>
        <begin position="879"/>
        <end position="976"/>
    </location>
</feature>
<dbReference type="Gene3D" id="6.10.340.10">
    <property type="match status" value="1"/>
</dbReference>
<evidence type="ECO:0000256" key="10">
    <source>
        <dbReference type="SAM" id="Coils"/>
    </source>
</evidence>
<dbReference type="EC" id="2.7.13.3" evidence="3"/>
<dbReference type="RefSeq" id="WP_009858968.1">
    <property type="nucleotide sequence ID" value="NZ_JAAOCD010000004.1"/>
</dbReference>
<evidence type="ECO:0000256" key="9">
    <source>
        <dbReference type="PROSITE-ProRule" id="PRU00169"/>
    </source>
</evidence>
<evidence type="ECO:0000256" key="7">
    <source>
        <dbReference type="ARBA" id="ARBA00023012"/>
    </source>
</evidence>
<keyword evidence="5" id="KW-0808">Transferase</keyword>
<dbReference type="Gene3D" id="3.40.50.2300">
    <property type="match status" value="2"/>
</dbReference>
<dbReference type="PANTHER" id="PTHR45339:SF5">
    <property type="entry name" value="HISTIDINE KINASE"/>
    <property type="match status" value="1"/>
</dbReference>
<evidence type="ECO:0000256" key="6">
    <source>
        <dbReference type="ARBA" id="ARBA00022777"/>
    </source>
</evidence>
<feature type="modified residue" description="4-aspartylphosphate" evidence="9">
    <location>
        <position position="774"/>
    </location>
</feature>
<keyword evidence="11" id="KW-1133">Transmembrane helix</keyword>
<dbReference type="SUPFAM" id="SSF47226">
    <property type="entry name" value="Histidine-containing phosphotransfer domain, HPT domain"/>
    <property type="match status" value="1"/>
</dbReference>
<keyword evidence="10" id="KW-0175">Coiled coil</keyword>
<evidence type="ECO:0000259" key="15">
    <source>
        <dbReference type="PROSITE" id="PS50894"/>
    </source>
</evidence>
<feature type="coiled-coil region" evidence="10">
    <location>
        <begin position="311"/>
        <end position="338"/>
    </location>
</feature>
<dbReference type="Gene3D" id="3.30.565.10">
    <property type="entry name" value="Histidine kinase-like ATPase, C-terminal domain"/>
    <property type="match status" value="1"/>
</dbReference>
<dbReference type="Proteomes" id="UP000802098">
    <property type="component" value="Unassembled WGS sequence"/>
</dbReference>
<keyword evidence="17" id="KW-1185">Reference proteome</keyword>
<dbReference type="Pfam" id="PF00072">
    <property type="entry name" value="Response_reg"/>
    <property type="match status" value="2"/>
</dbReference>
<evidence type="ECO:0000256" key="3">
    <source>
        <dbReference type="ARBA" id="ARBA00012438"/>
    </source>
</evidence>
<sequence length="1055" mass="113965">MKLRSISRGFSAAVLLTLLANILVFWGLVFPANEAMRRATDDRDRALGFVQQIENENTLLAELVQGFTARTDRQGDLRYFNTYYEILAVRDGRSPAPEGVDPMLYWRERMRVRDVAAARTGPSVPMLERMSRLGFVSEELAAAGRMLAAAQYMQELEKIAMAATQGLFDTAAGDFVDDGHPDLPYAFELVRSREYEDRRLMLAEAVSELRAQVRARTDAAIASSREQLAAGIQAAVVTNAALAALFYAVVLVLRRRVLQPIGTLSAVARQIARGEYGERTRRHERGVEELAGLGDALDAMANRFQADIAAREQAGRELQLAREEADEANEAKSRFVRNMSHEMRTPMNTIVLGLTHLSLQTDLSGEQRDFVDKAQAASRMMLALINDVLDFSKIEAGRMTIESARFSLEEVVGQAVELVRQPAQHKELELLCDWADPSLLVDRGTLRGDALRLQQVLTNLLSNAVKFTSRGQVRLTVDSATSGDDAVVDLLLVVEDTGIGMSAEQIGHLFREFAQADVSITRHYGGTGLGLAITRRLVELMGGTIAVRSEPGVGSRFEVRLTLPRERAAEAPAASPEAAAARVLVVDDQPDTRLVLLGQLHTLGVGSAGRLAGAGDATQALALVQAAAREGRPFDFVLLDWMLPDADGAAVLSRLHELDPRTRIAVVSAYGTDEVRQCARGLGATDFIAKPVLPADLRRLFRPAEAAPPAPAAAGAGLGGLRVLLVEDHPLNQELAAALLRRRGAVVTIADNGLVALETLAARGADAFDVVLMDVQMPVLDGLEATRRLRRDPRFDRLPVVAMTAHALDEERRRCLSAGMQDHIAKPLDVAVLEVALAPYRRAPAPTDAAPPPPPVVAAPLPSLPSLDTSRALQQFDGNVALFRRTLAGFAAEYGDGLHAWAAWLADGRWPELRRAAHTLQGLAGTIGAVALREHALALERAAAAQAGPQAETALLPLGDTLAQVVAEIDAALAAPPPWLVSAPAPLRDGAEVAPEQALRRLRELLEAADSEALECWRTQQRALRAALAPPVMRRLTQAMAALDFDAALDALPPP</sequence>
<feature type="domain" description="HAMP" evidence="14">
    <location>
        <begin position="255"/>
        <end position="309"/>
    </location>
</feature>
<dbReference type="InterPro" id="IPR036890">
    <property type="entry name" value="HATPase_C_sf"/>
</dbReference>
<feature type="modified residue" description="4-aspartylphosphate" evidence="9">
    <location>
        <position position="640"/>
    </location>
</feature>
<dbReference type="PROSITE" id="PS50894">
    <property type="entry name" value="HPT"/>
    <property type="match status" value="1"/>
</dbReference>
<evidence type="ECO:0000256" key="5">
    <source>
        <dbReference type="ARBA" id="ARBA00022679"/>
    </source>
</evidence>
<dbReference type="CDD" id="cd17546">
    <property type="entry name" value="REC_hyHK_CKI1_RcsC-like"/>
    <property type="match status" value="1"/>
</dbReference>
<dbReference type="InterPro" id="IPR008207">
    <property type="entry name" value="Sig_transdc_His_kin_Hpt_dom"/>
</dbReference>
<dbReference type="Pfam" id="PF00672">
    <property type="entry name" value="HAMP"/>
    <property type="match status" value="1"/>
</dbReference>
<feature type="transmembrane region" description="Helical" evidence="11">
    <location>
        <begin position="232"/>
        <end position="253"/>
    </location>
</feature>
<feature type="domain" description="Response regulatory" evidence="13">
    <location>
        <begin position="722"/>
        <end position="841"/>
    </location>
</feature>
<dbReference type="SUPFAM" id="SSF55874">
    <property type="entry name" value="ATPase domain of HSP90 chaperone/DNA topoisomerase II/histidine kinase"/>
    <property type="match status" value="1"/>
</dbReference>
<keyword evidence="11" id="KW-0812">Transmembrane</keyword>
<feature type="domain" description="Response regulatory" evidence="13">
    <location>
        <begin position="582"/>
        <end position="705"/>
    </location>
</feature>
<comment type="subcellular location">
    <subcellularLocation>
        <location evidence="2">Membrane</location>
    </subcellularLocation>
</comment>
<dbReference type="CDD" id="cd00156">
    <property type="entry name" value="REC"/>
    <property type="match status" value="1"/>
</dbReference>
<proteinExistence type="predicted"/>
<comment type="caution">
    <text evidence="16">The sequence shown here is derived from an EMBL/GenBank/DDBJ whole genome shotgun (WGS) entry which is preliminary data.</text>
</comment>
<comment type="catalytic activity">
    <reaction evidence="1">
        <text>ATP + protein L-histidine = ADP + protein N-phospho-L-histidine.</text>
        <dbReference type="EC" id="2.7.13.3"/>
    </reaction>
</comment>
<evidence type="ECO:0000256" key="1">
    <source>
        <dbReference type="ARBA" id="ARBA00000085"/>
    </source>
</evidence>
<evidence type="ECO:0000256" key="4">
    <source>
        <dbReference type="ARBA" id="ARBA00022553"/>
    </source>
</evidence>
<dbReference type="InterPro" id="IPR003661">
    <property type="entry name" value="HisK_dim/P_dom"/>
</dbReference>
<dbReference type="PROSITE" id="PS50885">
    <property type="entry name" value="HAMP"/>
    <property type="match status" value="1"/>
</dbReference>